<proteinExistence type="predicted"/>
<dbReference type="EMBL" id="GU568018">
    <property type="protein sequence ID" value="ADI23580.1"/>
    <property type="molecule type" value="Genomic_DNA"/>
</dbReference>
<protein>
    <submittedName>
        <fullName evidence="2">Uncharacterized protein</fullName>
    </submittedName>
</protein>
<sequence length="105" mass="11878">MTQDIPNRRPCINTRTENFHFSVSFDPYTGHPVEFFITGRGKVGQQLDTELYELSVKASKLMQGEFEDDLPRLREGGGADTARPEERRNASVQGDHVSGEPREIL</sequence>
<reference evidence="2" key="1">
    <citation type="submission" date="2010-01" db="EMBL/GenBank/DDBJ databases">
        <title>Genome fragments of uncultured bacteria from the North Pacific subtropical Gyre.</title>
        <authorList>
            <person name="Pham V.D."/>
            <person name="Delong E.F."/>
        </authorList>
    </citation>
    <scope>NUCLEOTIDE SEQUENCE</scope>
</reference>
<name>E7C805_9BACT</name>
<feature type="compositionally biased region" description="Basic and acidic residues" evidence="1">
    <location>
        <begin position="69"/>
        <end position="89"/>
    </location>
</feature>
<feature type="region of interest" description="Disordered" evidence="1">
    <location>
        <begin position="66"/>
        <end position="105"/>
    </location>
</feature>
<dbReference type="AlphaFoldDB" id="E7C805"/>
<organism evidence="2">
    <name type="scientific">uncultured nuHF2 cluster bacterium HF0770_42C12</name>
    <dbReference type="NCBI Taxonomy" id="723593"/>
    <lineage>
        <taxon>Bacteria</taxon>
        <taxon>environmental samples</taxon>
    </lineage>
</organism>
<accession>E7C805</accession>
<evidence type="ECO:0000256" key="1">
    <source>
        <dbReference type="SAM" id="MobiDB-lite"/>
    </source>
</evidence>
<evidence type="ECO:0000313" key="2">
    <source>
        <dbReference type="EMBL" id="ADI23580.1"/>
    </source>
</evidence>